<evidence type="ECO:0000313" key="1">
    <source>
        <dbReference type="EMBL" id="KAF6210972.1"/>
    </source>
</evidence>
<comment type="caution">
    <text evidence="1">The sequence shown here is derived from an EMBL/GenBank/DDBJ whole genome shotgun (WGS) entry which is preliminary data.</text>
</comment>
<proteinExistence type="predicted"/>
<evidence type="ECO:0000313" key="2">
    <source>
        <dbReference type="Proteomes" id="UP000466442"/>
    </source>
</evidence>
<protein>
    <submittedName>
        <fullName evidence="1">Uncharacterized protein</fullName>
    </submittedName>
</protein>
<organism evidence="1 2">
    <name type="scientific">Apolygus lucorum</name>
    <name type="common">Small green plant bug</name>
    <name type="synonym">Lygocoris lucorum</name>
    <dbReference type="NCBI Taxonomy" id="248454"/>
    <lineage>
        <taxon>Eukaryota</taxon>
        <taxon>Metazoa</taxon>
        <taxon>Ecdysozoa</taxon>
        <taxon>Arthropoda</taxon>
        <taxon>Hexapoda</taxon>
        <taxon>Insecta</taxon>
        <taxon>Pterygota</taxon>
        <taxon>Neoptera</taxon>
        <taxon>Paraneoptera</taxon>
        <taxon>Hemiptera</taxon>
        <taxon>Heteroptera</taxon>
        <taxon>Panheteroptera</taxon>
        <taxon>Cimicomorpha</taxon>
        <taxon>Miridae</taxon>
        <taxon>Mirini</taxon>
        <taxon>Apolygus</taxon>
    </lineage>
</organism>
<dbReference type="AlphaFoldDB" id="A0A8S9XPI5"/>
<keyword evidence="2" id="KW-1185">Reference proteome</keyword>
<gene>
    <name evidence="1" type="ORF">GE061_014085</name>
</gene>
<name>A0A8S9XPI5_APOLU</name>
<dbReference type="EMBL" id="WIXP02000005">
    <property type="protein sequence ID" value="KAF6210972.1"/>
    <property type="molecule type" value="Genomic_DNA"/>
</dbReference>
<reference evidence="1" key="1">
    <citation type="journal article" date="2021" name="Mol. Ecol. Resour.">
        <title>Apolygus lucorum genome provides insights into omnivorousness and mesophyll feeding.</title>
        <authorList>
            <person name="Liu Y."/>
            <person name="Liu H."/>
            <person name="Wang H."/>
            <person name="Huang T."/>
            <person name="Liu B."/>
            <person name="Yang B."/>
            <person name="Yin L."/>
            <person name="Li B."/>
            <person name="Zhang Y."/>
            <person name="Zhang S."/>
            <person name="Jiang F."/>
            <person name="Zhang X."/>
            <person name="Ren Y."/>
            <person name="Wang B."/>
            <person name="Wang S."/>
            <person name="Lu Y."/>
            <person name="Wu K."/>
            <person name="Fan W."/>
            <person name="Wang G."/>
        </authorList>
    </citation>
    <scope>NUCLEOTIDE SEQUENCE</scope>
    <source>
        <strain evidence="1">12Hb</strain>
    </source>
</reference>
<accession>A0A8S9XPI5</accession>
<sequence>MCRTVLVLLKDAVELLLDILLRRGAKSQTENLVIALRDRLSGLTVYSTVMLARLGVAQLLVVYVGIT</sequence>
<dbReference type="Proteomes" id="UP000466442">
    <property type="component" value="Linkage Group LG5"/>
</dbReference>